<feature type="transmembrane region" description="Helical" evidence="2">
    <location>
        <begin position="68"/>
        <end position="85"/>
    </location>
</feature>
<comment type="caution">
    <text evidence="3">The sequence shown here is derived from an EMBL/GenBank/DDBJ whole genome shotgun (WGS) entry which is preliminary data.</text>
</comment>
<dbReference type="EMBL" id="MU853892">
    <property type="protein sequence ID" value="KAK3936178.1"/>
    <property type="molecule type" value="Genomic_DNA"/>
</dbReference>
<feature type="transmembrane region" description="Helical" evidence="2">
    <location>
        <begin position="136"/>
        <end position="160"/>
    </location>
</feature>
<dbReference type="Proteomes" id="UP001303473">
    <property type="component" value="Unassembled WGS sequence"/>
</dbReference>
<organism evidence="3 4">
    <name type="scientific">Diplogelasinospora grovesii</name>
    <dbReference type="NCBI Taxonomy" id="303347"/>
    <lineage>
        <taxon>Eukaryota</taxon>
        <taxon>Fungi</taxon>
        <taxon>Dikarya</taxon>
        <taxon>Ascomycota</taxon>
        <taxon>Pezizomycotina</taxon>
        <taxon>Sordariomycetes</taxon>
        <taxon>Sordariomycetidae</taxon>
        <taxon>Sordariales</taxon>
        <taxon>Diplogelasinosporaceae</taxon>
        <taxon>Diplogelasinospora</taxon>
    </lineage>
</organism>
<keyword evidence="2" id="KW-0812">Transmembrane</keyword>
<dbReference type="Gene3D" id="1.20.1250.20">
    <property type="entry name" value="MFS general substrate transporter like domains"/>
    <property type="match status" value="1"/>
</dbReference>
<keyword evidence="2" id="KW-0472">Membrane</keyword>
<evidence type="ECO:0000313" key="4">
    <source>
        <dbReference type="Proteomes" id="UP001303473"/>
    </source>
</evidence>
<keyword evidence="4" id="KW-1185">Reference proteome</keyword>
<proteinExistence type="predicted"/>
<evidence type="ECO:0000313" key="3">
    <source>
        <dbReference type="EMBL" id="KAK3936178.1"/>
    </source>
</evidence>
<evidence type="ECO:0000256" key="1">
    <source>
        <dbReference type="SAM" id="MobiDB-lite"/>
    </source>
</evidence>
<gene>
    <name evidence="3" type="ORF">QBC46DRAFT_412329</name>
</gene>
<accession>A0AAN6N0Y6</accession>
<reference evidence="4" key="1">
    <citation type="journal article" date="2023" name="Mol. Phylogenet. Evol.">
        <title>Genome-scale phylogeny and comparative genomics of the fungal order Sordariales.</title>
        <authorList>
            <person name="Hensen N."/>
            <person name="Bonometti L."/>
            <person name="Westerberg I."/>
            <person name="Brannstrom I.O."/>
            <person name="Guillou S."/>
            <person name="Cros-Aarteil S."/>
            <person name="Calhoun S."/>
            <person name="Haridas S."/>
            <person name="Kuo A."/>
            <person name="Mondo S."/>
            <person name="Pangilinan J."/>
            <person name="Riley R."/>
            <person name="LaButti K."/>
            <person name="Andreopoulos B."/>
            <person name="Lipzen A."/>
            <person name="Chen C."/>
            <person name="Yan M."/>
            <person name="Daum C."/>
            <person name="Ng V."/>
            <person name="Clum A."/>
            <person name="Steindorff A."/>
            <person name="Ohm R.A."/>
            <person name="Martin F."/>
            <person name="Silar P."/>
            <person name="Natvig D.O."/>
            <person name="Lalanne C."/>
            <person name="Gautier V."/>
            <person name="Ament-Velasquez S.L."/>
            <person name="Kruys A."/>
            <person name="Hutchinson M.I."/>
            <person name="Powell A.J."/>
            <person name="Barry K."/>
            <person name="Miller A.N."/>
            <person name="Grigoriev I.V."/>
            <person name="Debuchy R."/>
            <person name="Gladieux P."/>
            <person name="Hiltunen Thoren M."/>
            <person name="Johannesson H."/>
        </authorList>
    </citation>
    <scope>NUCLEOTIDE SEQUENCE [LARGE SCALE GENOMIC DNA]</scope>
    <source>
        <strain evidence="4">CBS 340.73</strain>
    </source>
</reference>
<protein>
    <recommendedName>
        <fullName evidence="5">Major facilitator superfamily (MFS) profile domain-containing protein</fullName>
    </recommendedName>
</protein>
<evidence type="ECO:0008006" key="5">
    <source>
        <dbReference type="Google" id="ProtNLM"/>
    </source>
</evidence>
<evidence type="ECO:0000256" key="2">
    <source>
        <dbReference type="SAM" id="Phobius"/>
    </source>
</evidence>
<sequence>MRVLMVEKTRRPLTDDNLGGVGETGTPRRTETDRLLLDPQPPAKEEGSPTDKRRTLLPILFCLGDKQLLAALALSLIQLLIIGTYDATLSLESTAQFDLSSDQVGFIYLALEIPPLIVAPLAGAAVDRCGPRTIGVFGYSLYAPALATMPTVGYLISLFGQQGVTYRTECPAESLRSNRVSNHSEASRIQYRRAETVQCSG</sequence>
<keyword evidence="2" id="KW-1133">Transmembrane helix</keyword>
<dbReference type="InterPro" id="IPR036259">
    <property type="entry name" value="MFS_trans_sf"/>
</dbReference>
<name>A0AAN6N0Y6_9PEZI</name>
<dbReference type="SUPFAM" id="SSF103473">
    <property type="entry name" value="MFS general substrate transporter"/>
    <property type="match status" value="1"/>
</dbReference>
<feature type="compositionally biased region" description="Basic and acidic residues" evidence="1">
    <location>
        <begin position="26"/>
        <end position="36"/>
    </location>
</feature>
<feature type="region of interest" description="Disordered" evidence="1">
    <location>
        <begin position="13"/>
        <end position="50"/>
    </location>
</feature>
<feature type="transmembrane region" description="Helical" evidence="2">
    <location>
        <begin position="105"/>
        <end position="124"/>
    </location>
</feature>
<dbReference type="AlphaFoldDB" id="A0AAN6N0Y6"/>